<gene>
    <name evidence="3" type="ORF">DW216_08885</name>
    <name evidence="2" type="ORF">DW729_13525</name>
    <name evidence="1" type="ORF">ERS852462_00197</name>
</gene>
<protein>
    <submittedName>
        <fullName evidence="1">Uncharacterized protein</fullName>
    </submittedName>
</protein>
<reference evidence="5 6" key="2">
    <citation type="submission" date="2018-08" db="EMBL/GenBank/DDBJ databases">
        <title>A genome reference for cultivated species of the human gut microbiota.</title>
        <authorList>
            <person name="Zou Y."/>
            <person name="Xue W."/>
            <person name="Luo G."/>
        </authorList>
    </citation>
    <scope>NUCLEOTIDE SEQUENCE [LARGE SCALE GENOMIC DNA]</scope>
    <source>
        <strain evidence="3 5">AM18-14LB</strain>
        <strain evidence="2 6">AM27-46</strain>
    </source>
</reference>
<organism evidence="1 4">
    <name type="scientific">Bacteroides uniformis</name>
    <dbReference type="NCBI Taxonomy" id="820"/>
    <lineage>
        <taxon>Bacteria</taxon>
        <taxon>Pseudomonadati</taxon>
        <taxon>Bacteroidota</taxon>
        <taxon>Bacteroidia</taxon>
        <taxon>Bacteroidales</taxon>
        <taxon>Bacteroidaceae</taxon>
        <taxon>Bacteroides</taxon>
    </lineage>
</organism>
<evidence type="ECO:0000313" key="3">
    <source>
        <dbReference type="EMBL" id="RHH32095.1"/>
    </source>
</evidence>
<sequence length="64" mass="7629">MNDGISHLTKPKISACQTNGYRVLPWLNMQRMCILELWMLVRNIVLKPYCMVRLLRLAIIPFRR</sequence>
<evidence type="ECO:0000313" key="2">
    <source>
        <dbReference type="EMBL" id="RHE58732.1"/>
    </source>
</evidence>
<dbReference type="EMBL" id="CZAF01000001">
    <property type="protein sequence ID" value="CUO36704.1"/>
    <property type="molecule type" value="Genomic_DNA"/>
</dbReference>
<evidence type="ECO:0000313" key="5">
    <source>
        <dbReference type="Proteomes" id="UP000283766"/>
    </source>
</evidence>
<dbReference type="EMBL" id="QRJL01000004">
    <property type="protein sequence ID" value="RHH32095.1"/>
    <property type="molecule type" value="Genomic_DNA"/>
</dbReference>
<dbReference type="Proteomes" id="UP000283766">
    <property type="component" value="Unassembled WGS sequence"/>
</dbReference>
<dbReference type="Proteomes" id="UP000284640">
    <property type="component" value="Unassembled WGS sequence"/>
</dbReference>
<dbReference type="EMBL" id="QSKL01000013">
    <property type="protein sequence ID" value="RHE58732.1"/>
    <property type="molecule type" value="Genomic_DNA"/>
</dbReference>
<evidence type="ECO:0000313" key="4">
    <source>
        <dbReference type="Proteomes" id="UP000095614"/>
    </source>
</evidence>
<accession>A0A174EFU1</accession>
<dbReference type="AlphaFoldDB" id="A0A174EFU1"/>
<reference evidence="1 4" key="1">
    <citation type="submission" date="2015-09" db="EMBL/GenBank/DDBJ databases">
        <authorList>
            <consortium name="Pathogen Informatics"/>
        </authorList>
    </citation>
    <scope>NUCLEOTIDE SEQUENCE [LARGE SCALE GENOMIC DNA]</scope>
    <source>
        <strain evidence="1 4">2789STDY5834847</strain>
    </source>
</reference>
<evidence type="ECO:0000313" key="1">
    <source>
        <dbReference type="EMBL" id="CUO36704.1"/>
    </source>
</evidence>
<name>A0A174EFU1_BACUN</name>
<dbReference type="Proteomes" id="UP000095614">
    <property type="component" value="Unassembled WGS sequence"/>
</dbReference>
<evidence type="ECO:0000313" key="6">
    <source>
        <dbReference type="Proteomes" id="UP000284640"/>
    </source>
</evidence>
<proteinExistence type="predicted"/>